<feature type="transmembrane region" description="Helical" evidence="7">
    <location>
        <begin position="200"/>
        <end position="223"/>
    </location>
</feature>
<reference evidence="10" key="2">
    <citation type="submission" date="2015-01" db="EMBL/GenBank/DDBJ databases">
        <title>Evolutionary Origins and Diversification of the Mycorrhizal Mutualists.</title>
        <authorList>
            <consortium name="DOE Joint Genome Institute"/>
            <consortium name="Mycorrhizal Genomics Consortium"/>
            <person name="Kohler A."/>
            <person name="Kuo A."/>
            <person name="Nagy L.G."/>
            <person name="Floudas D."/>
            <person name="Copeland A."/>
            <person name="Barry K.W."/>
            <person name="Cichocki N."/>
            <person name="Veneault-Fourrey C."/>
            <person name="LaButti K."/>
            <person name="Lindquist E.A."/>
            <person name="Lipzen A."/>
            <person name="Lundell T."/>
            <person name="Morin E."/>
            <person name="Murat C."/>
            <person name="Riley R."/>
            <person name="Ohm R."/>
            <person name="Sun H."/>
            <person name="Tunlid A."/>
            <person name="Henrissat B."/>
            <person name="Grigoriev I.V."/>
            <person name="Hibbett D.S."/>
            <person name="Martin F."/>
        </authorList>
    </citation>
    <scope>NUCLEOTIDE SEQUENCE [LARGE SCALE GENOMIC DNA]</scope>
    <source>
        <strain evidence="10">Zn</strain>
    </source>
</reference>
<evidence type="ECO:0000313" key="10">
    <source>
        <dbReference type="Proteomes" id="UP000054321"/>
    </source>
</evidence>
<evidence type="ECO:0000259" key="8">
    <source>
        <dbReference type="PROSITE" id="PS50850"/>
    </source>
</evidence>
<evidence type="ECO:0000256" key="2">
    <source>
        <dbReference type="ARBA" id="ARBA00022448"/>
    </source>
</evidence>
<reference evidence="9 10" key="1">
    <citation type="submission" date="2014-04" db="EMBL/GenBank/DDBJ databases">
        <authorList>
            <consortium name="DOE Joint Genome Institute"/>
            <person name="Kuo A."/>
            <person name="Martino E."/>
            <person name="Perotto S."/>
            <person name="Kohler A."/>
            <person name="Nagy L.G."/>
            <person name="Floudas D."/>
            <person name="Copeland A."/>
            <person name="Barry K.W."/>
            <person name="Cichocki N."/>
            <person name="Veneault-Fourrey C."/>
            <person name="LaButti K."/>
            <person name="Lindquist E.A."/>
            <person name="Lipzen A."/>
            <person name="Lundell T."/>
            <person name="Morin E."/>
            <person name="Murat C."/>
            <person name="Sun H."/>
            <person name="Tunlid A."/>
            <person name="Henrissat B."/>
            <person name="Grigoriev I.V."/>
            <person name="Hibbett D.S."/>
            <person name="Martin F."/>
            <person name="Nordberg H.P."/>
            <person name="Cantor M.N."/>
            <person name="Hua S.X."/>
        </authorList>
    </citation>
    <scope>NUCLEOTIDE SEQUENCE [LARGE SCALE GENOMIC DNA]</scope>
    <source>
        <strain evidence="9 10">Zn</strain>
    </source>
</reference>
<dbReference type="FunCoup" id="A0A0C3GNY3">
    <property type="interactions" value="169"/>
</dbReference>
<dbReference type="InterPro" id="IPR011701">
    <property type="entry name" value="MFS"/>
</dbReference>
<dbReference type="InterPro" id="IPR036259">
    <property type="entry name" value="MFS_trans_sf"/>
</dbReference>
<dbReference type="Gene3D" id="1.20.1250.20">
    <property type="entry name" value="MFS general substrate transporter like domains"/>
    <property type="match status" value="2"/>
</dbReference>
<feature type="transmembrane region" description="Helical" evidence="7">
    <location>
        <begin position="164"/>
        <end position="188"/>
    </location>
</feature>
<protein>
    <recommendedName>
        <fullName evidence="8">Major facilitator superfamily (MFS) profile domain-containing protein</fullName>
    </recommendedName>
</protein>
<dbReference type="GO" id="GO:0022857">
    <property type="term" value="F:transmembrane transporter activity"/>
    <property type="evidence" value="ECO:0007669"/>
    <property type="project" value="InterPro"/>
</dbReference>
<feature type="transmembrane region" description="Helical" evidence="7">
    <location>
        <begin position="339"/>
        <end position="360"/>
    </location>
</feature>
<evidence type="ECO:0000256" key="5">
    <source>
        <dbReference type="ARBA" id="ARBA00023136"/>
    </source>
</evidence>
<sequence>MEKPKISDPEKAVELSSNITSGDGEVKDAMFIHADPNDGDEALKAFVGHEGESIVLTPEVEKKLLRKIDLNLMPILCVTYALNYLDKTTLSYASIMGLQKDIHLHGTNYQWLGSMFYIGYIAWEYPTNRLLQRLPLAKWSSFNIIMWGLTLCCMAAVKNFAGAVAVRFFLGVFESAVTPGFALFTSQWYTKEEQGARTGIWFSFNGIAQIVGGAVAYGISVGVEKHGAEIASWKIVFLAIGLVTASVGVVFLFLMPDNQLNARFLTAEERLMAVQRIRRNQQGVGNKHFKMYQLKEALTDPMSWAFFAYALLSDIPNGGLTNFFSQLIVAFGYTPNQSLLYGTPGGAVEVVALVLCGYLGDRFKNRIMFGVSGMVVCIVGMLLIVCLPISNPNGRLAGYYLTQASPTGFVALLSLLSSNVAGYTKKTTVAAMYLIGYCAGNIVGPQTFVPRTAPRYVPAEITIIVCWAACIADLLFILWYYKRLNKKNEATRAAPGYRKLDKQEFLDLTDRENHEFVYTL</sequence>
<dbReference type="PANTHER" id="PTHR43791">
    <property type="entry name" value="PERMEASE-RELATED"/>
    <property type="match status" value="1"/>
</dbReference>
<evidence type="ECO:0000256" key="3">
    <source>
        <dbReference type="ARBA" id="ARBA00022692"/>
    </source>
</evidence>
<feature type="transmembrane region" description="Helical" evidence="7">
    <location>
        <begin position="396"/>
        <end position="416"/>
    </location>
</feature>
<keyword evidence="5 7" id="KW-0472">Membrane</keyword>
<comment type="subcellular location">
    <subcellularLocation>
        <location evidence="1">Membrane</location>
        <topology evidence="1">Multi-pass membrane protein</topology>
    </subcellularLocation>
</comment>
<keyword evidence="3 7" id="KW-0812">Transmembrane</keyword>
<dbReference type="CDD" id="cd17327">
    <property type="entry name" value="MFS_FEN2_like"/>
    <property type="match status" value="1"/>
</dbReference>
<feature type="transmembrane region" description="Helical" evidence="7">
    <location>
        <begin position="367"/>
        <end position="390"/>
    </location>
</feature>
<dbReference type="PROSITE" id="PS50850">
    <property type="entry name" value="MFS"/>
    <property type="match status" value="1"/>
</dbReference>
<evidence type="ECO:0000256" key="6">
    <source>
        <dbReference type="ARBA" id="ARBA00037968"/>
    </source>
</evidence>
<comment type="similarity">
    <text evidence="6">Belongs to the major facilitator superfamily. Allantoate permease family.</text>
</comment>
<dbReference type="SUPFAM" id="SSF103473">
    <property type="entry name" value="MFS general substrate transporter"/>
    <property type="match status" value="1"/>
</dbReference>
<dbReference type="FunFam" id="1.20.1250.20:FF:000064">
    <property type="entry name" value="MFS allantoate transporter"/>
    <property type="match status" value="1"/>
</dbReference>
<dbReference type="InterPro" id="IPR020846">
    <property type="entry name" value="MFS_dom"/>
</dbReference>
<accession>A0A0C3GNY3</accession>
<evidence type="ECO:0000256" key="7">
    <source>
        <dbReference type="SAM" id="Phobius"/>
    </source>
</evidence>
<feature type="domain" description="Major facilitator superfamily (MFS) profile" evidence="8">
    <location>
        <begin position="72"/>
        <end position="520"/>
    </location>
</feature>
<dbReference type="Proteomes" id="UP000054321">
    <property type="component" value="Unassembled WGS sequence"/>
</dbReference>
<dbReference type="AlphaFoldDB" id="A0A0C3GNY3"/>
<feature type="transmembrane region" description="Helical" evidence="7">
    <location>
        <begin position="428"/>
        <end position="449"/>
    </location>
</feature>
<dbReference type="OrthoDB" id="6730379at2759"/>
<dbReference type="EMBL" id="KN832881">
    <property type="protein sequence ID" value="KIM97775.1"/>
    <property type="molecule type" value="Genomic_DNA"/>
</dbReference>
<keyword evidence="2" id="KW-0813">Transport</keyword>
<dbReference type="InParanoid" id="A0A0C3GNY3"/>
<name>A0A0C3GNY3_OIDMZ</name>
<feature type="transmembrane region" description="Helical" evidence="7">
    <location>
        <begin position="139"/>
        <end position="157"/>
    </location>
</feature>
<feature type="transmembrane region" description="Helical" evidence="7">
    <location>
        <begin position="461"/>
        <end position="481"/>
    </location>
</feature>
<organism evidence="9 10">
    <name type="scientific">Oidiodendron maius (strain Zn)</name>
    <dbReference type="NCBI Taxonomy" id="913774"/>
    <lineage>
        <taxon>Eukaryota</taxon>
        <taxon>Fungi</taxon>
        <taxon>Dikarya</taxon>
        <taxon>Ascomycota</taxon>
        <taxon>Pezizomycotina</taxon>
        <taxon>Leotiomycetes</taxon>
        <taxon>Leotiomycetes incertae sedis</taxon>
        <taxon>Myxotrichaceae</taxon>
        <taxon>Oidiodendron</taxon>
    </lineage>
</organism>
<evidence type="ECO:0000313" key="9">
    <source>
        <dbReference type="EMBL" id="KIM97775.1"/>
    </source>
</evidence>
<dbReference type="GO" id="GO:0016020">
    <property type="term" value="C:membrane"/>
    <property type="evidence" value="ECO:0007669"/>
    <property type="project" value="UniProtKB-SubCell"/>
</dbReference>
<evidence type="ECO:0000256" key="1">
    <source>
        <dbReference type="ARBA" id="ARBA00004141"/>
    </source>
</evidence>
<feature type="transmembrane region" description="Helical" evidence="7">
    <location>
        <begin position="235"/>
        <end position="255"/>
    </location>
</feature>
<dbReference type="Pfam" id="PF07690">
    <property type="entry name" value="MFS_1"/>
    <property type="match status" value="1"/>
</dbReference>
<proteinExistence type="inferred from homology"/>
<dbReference type="PANTHER" id="PTHR43791:SF1">
    <property type="entry name" value="ALLANTOATE PERMEASE"/>
    <property type="match status" value="1"/>
</dbReference>
<dbReference type="HOGENOM" id="CLU_001265_0_5_1"/>
<keyword evidence="4 7" id="KW-1133">Transmembrane helix</keyword>
<keyword evidence="10" id="KW-1185">Reference proteome</keyword>
<gene>
    <name evidence="9" type="ORF">OIDMADRAFT_167934</name>
</gene>
<evidence type="ECO:0000256" key="4">
    <source>
        <dbReference type="ARBA" id="ARBA00022989"/>
    </source>
</evidence>